<gene>
    <name evidence="2" type="ORF">ACFQ4G_07345</name>
</gene>
<evidence type="ECO:0000313" key="3">
    <source>
        <dbReference type="Proteomes" id="UP001597176"/>
    </source>
</evidence>
<evidence type="ECO:0000256" key="1">
    <source>
        <dbReference type="SAM" id="Phobius"/>
    </source>
</evidence>
<sequence>MSDPRRDKPRTFGRLLWFVAFYATSLVAFTALVYLIRFIAKGS</sequence>
<keyword evidence="3" id="KW-1185">Reference proteome</keyword>
<proteinExistence type="predicted"/>
<protein>
    <recommendedName>
        <fullName evidence="4">DUF2474 domain-containing protein</fullName>
    </recommendedName>
</protein>
<accession>A0ABW3WW33</accession>
<feature type="transmembrane region" description="Helical" evidence="1">
    <location>
        <begin position="15"/>
        <end position="36"/>
    </location>
</feature>
<keyword evidence="1" id="KW-0812">Transmembrane</keyword>
<dbReference type="RefSeq" id="WP_379039986.1">
    <property type="nucleotide sequence ID" value="NZ_JBHTND010000007.1"/>
</dbReference>
<dbReference type="Proteomes" id="UP001597176">
    <property type="component" value="Unassembled WGS sequence"/>
</dbReference>
<evidence type="ECO:0008006" key="4">
    <source>
        <dbReference type="Google" id="ProtNLM"/>
    </source>
</evidence>
<comment type="caution">
    <text evidence="2">The sequence shown here is derived from an EMBL/GenBank/DDBJ whole genome shotgun (WGS) entry which is preliminary data.</text>
</comment>
<name>A0ABW3WW33_9HYPH</name>
<dbReference type="EMBL" id="JBHTND010000007">
    <property type="protein sequence ID" value="MFD1301401.1"/>
    <property type="molecule type" value="Genomic_DNA"/>
</dbReference>
<keyword evidence="1" id="KW-1133">Transmembrane helix</keyword>
<keyword evidence="1" id="KW-0472">Membrane</keyword>
<reference evidence="3" key="1">
    <citation type="journal article" date="2019" name="Int. J. Syst. Evol. Microbiol.">
        <title>The Global Catalogue of Microorganisms (GCM) 10K type strain sequencing project: providing services to taxonomists for standard genome sequencing and annotation.</title>
        <authorList>
            <consortium name="The Broad Institute Genomics Platform"/>
            <consortium name="The Broad Institute Genome Sequencing Center for Infectious Disease"/>
            <person name="Wu L."/>
            <person name="Ma J."/>
        </authorList>
    </citation>
    <scope>NUCLEOTIDE SEQUENCE [LARGE SCALE GENOMIC DNA]</scope>
    <source>
        <strain evidence="3">CCUG 56108</strain>
    </source>
</reference>
<organism evidence="2 3">
    <name type="scientific">Methylobacterium marchantiae</name>
    <dbReference type="NCBI Taxonomy" id="600331"/>
    <lineage>
        <taxon>Bacteria</taxon>
        <taxon>Pseudomonadati</taxon>
        <taxon>Pseudomonadota</taxon>
        <taxon>Alphaproteobacteria</taxon>
        <taxon>Hyphomicrobiales</taxon>
        <taxon>Methylobacteriaceae</taxon>
        <taxon>Methylobacterium</taxon>
    </lineage>
</organism>
<evidence type="ECO:0000313" key="2">
    <source>
        <dbReference type="EMBL" id="MFD1301401.1"/>
    </source>
</evidence>